<protein>
    <submittedName>
        <fullName evidence="4">Serine protease</fullName>
    </submittedName>
</protein>
<keyword evidence="4" id="KW-0645">Protease</keyword>
<keyword evidence="2" id="KW-0732">Signal</keyword>
<dbReference type="Pfam" id="PF00188">
    <property type="entry name" value="CAP"/>
    <property type="match status" value="1"/>
</dbReference>
<evidence type="ECO:0000313" key="4">
    <source>
        <dbReference type="EMBL" id="TYR99866.1"/>
    </source>
</evidence>
<name>A0A5D4ME30_9BACI</name>
<sequence>MDLKKEVMTMKIKLKSFLICAIAPLLILTACNGNGNGNNELAEPQDVNYDPVSFNGENPNMNENGNGNALTDRDPGDPAVQRQGRNLFTQRYMIPMDPRNGGQRFTQENGQGNQGNRGDGQQATQEPETPQQPAEKNGQNEEAQSGNMDEYVQQVIDLTNDERKKNGLPALKPHGELSNVARIKSEDMVDKNYFSHTSPTYGSPFEMMENFGIEYSTAAENIAAGQNSPKEVVQAWMESPGHRKNIMNNQVTHIGVGYAEDGGMGIYWTQMFIK</sequence>
<proteinExistence type="predicted"/>
<gene>
    <name evidence="4" type="ORF">FZC84_08605</name>
</gene>
<dbReference type="PROSITE" id="PS51257">
    <property type="entry name" value="PROKAR_LIPOPROTEIN"/>
    <property type="match status" value="1"/>
</dbReference>
<keyword evidence="4" id="KW-0378">Hydrolase</keyword>
<dbReference type="CDD" id="cd05379">
    <property type="entry name" value="CAP_bacterial"/>
    <property type="match status" value="1"/>
</dbReference>
<accession>A0A5D4ME30</accession>
<evidence type="ECO:0000256" key="1">
    <source>
        <dbReference type="SAM" id="MobiDB-lite"/>
    </source>
</evidence>
<dbReference type="GO" id="GO:0008233">
    <property type="term" value="F:peptidase activity"/>
    <property type="evidence" value="ECO:0007669"/>
    <property type="project" value="UniProtKB-KW"/>
</dbReference>
<dbReference type="PANTHER" id="PTHR31157">
    <property type="entry name" value="SCP DOMAIN-CONTAINING PROTEIN"/>
    <property type="match status" value="1"/>
</dbReference>
<dbReference type="Proteomes" id="UP000325182">
    <property type="component" value="Unassembled WGS sequence"/>
</dbReference>
<dbReference type="InterPro" id="IPR014258">
    <property type="entry name" value="CAP_domain_YkwD-like"/>
</dbReference>
<feature type="region of interest" description="Disordered" evidence="1">
    <location>
        <begin position="51"/>
        <end position="81"/>
    </location>
</feature>
<dbReference type="InterPro" id="IPR035940">
    <property type="entry name" value="CAP_sf"/>
</dbReference>
<feature type="domain" description="SCP" evidence="3">
    <location>
        <begin position="157"/>
        <end position="272"/>
    </location>
</feature>
<dbReference type="InterPro" id="IPR014044">
    <property type="entry name" value="CAP_dom"/>
</dbReference>
<dbReference type="Gene3D" id="3.40.33.10">
    <property type="entry name" value="CAP"/>
    <property type="match status" value="1"/>
</dbReference>
<dbReference type="AlphaFoldDB" id="A0A5D4ME30"/>
<comment type="caution">
    <text evidence="4">The sequence shown here is derived from an EMBL/GenBank/DDBJ whole genome shotgun (WGS) entry which is preliminary data.</text>
</comment>
<feature type="compositionally biased region" description="Low complexity" evidence="1">
    <location>
        <begin position="55"/>
        <end position="68"/>
    </location>
</feature>
<feature type="compositionally biased region" description="Low complexity" evidence="1">
    <location>
        <begin position="119"/>
        <end position="135"/>
    </location>
</feature>
<feature type="region of interest" description="Disordered" evidence="1">
    <location>
        <begin position="94"/>
        <end position="147"/>
    </location>
</feature>
<feature type="chain" id="PRO_5038370168" evidence="2">
    <location>
        <begin position="36"/>
        <end position="274"/>
    </location>
</feature>
<dbReference type="GO" id="GO:0006508">
    <property type="term" value="P:proteolysis"/>
    <property type="evidence" value="ECO:0007669"/>
    <property type="project" value="UniProtKB-KW"/>
</dbReference>
<dbReference type="SUPFAM" id="SSF55797">
    <property type="entry name" value="PR-1-like"/>
    <property type="match status" value="1"/>
</dbReference>
<dbReference type="EMBL" id="VTEG01000004">
    <property type="protein sequence ID" value="TYR99866.1"/>
    <property type="molecule type" value="Genomic_DNA"/>
</dbReference>
<evidence type="ECO:0000259" key="3">
    <source>
        <dbReference type="Pfam" id="PF00188"/>
    </source>
</evidence>
<organism evidence="4 5">
    <name type="scientific">Rossellomorea vietnamensis</name>
    <dbReference type="NCBI Taxonomy" id="218284"/>
    <lineage>
        <taxon>Bacteria</taxon>
        <taxon>Bacillati</taxon>
        <taxon>Bacillota</taxon>
        <taxon>Bacilli</taxon>
        <taxon>Bacillales</taxon>
        <taxon>Bacillaceae</taxon>
        <taxon>Rossellomorea</taxon>
    </lineage>
</organism>
<dbReference type="PANTHER" id="PTHR31157:SF1">
    <property type="entry name" value="SCP DOMAIN-CONTAINING PROTEIN"/>
    <property type="match status" value="1"/>
</dbReference>
<reference evidence="4 5" key="1">
    <citation type="submission" date="2019-08" db="EMBL/GenBank/DDBJ databases">
        <title>Bacillus genomes from the desert of Cuatro Cienegas, Coahuila.</title>
        <authorList>
            <person name="Olmedo-Alvarez G."/>
        </authorList>
    </citation>
    <scope>NUCLEOTIDE SEQUENCE [LARGE SCALE GENOMIC DNA]</scope>
    <source>
        <strain evidence="4 5">CH128b_4D</strain>
    </source>
</reference>
<evidence type="ECO:0000313" key="5">
    <source>
        <dbReference type="Proteomes" id="UP000325182"/>
    </source>
</evidence>
<feature type="signal peptide" evidence="2">
    <location>
        <begin position="1"/>
        <end position="35"/>
    </location>
</feature>
<evidence type="ECO:0000256" key="2">
    <source>
        <dbReference type="SAM" id="SignalP"/>
    </source>
</evidence>
<dbReference type="NCBIfam" id="TIGR02909">
    <property type="entry name" value="spore_YkwD"/>
    <property type="match status" value="1"/>
</dbReference>